<protein>
    <recommendedName>
        <fullName evidence="2">HEPN domain-containing protein</fullName>
    </recommendedName>
</protein>
<sequence length="144" mass="16201">MQKAQESERSIHRAQVSWMQSGEDLEMAKSFIKSNPDTSCLLSNQAAINAFSSILLALGHFQLPAYSSTEMLNLCSSVAPEVEITRAHCDVLDSALNRDLLGHTRPKNIQFTPAFAKTSYEASTKIHQIVKAYWQEHKERYFAP</sequence>
<accession>A0A381R976</accession>
<organism evidence="1">
    <name type="scientific">marine metagenome</name>
    <dbReference type="NCBI Taxonomy" id="408172"/>
    <lineage>
        <taxon>unclassified sequences</taxon>
        <taxon>metagenomes</taxon>
        <taxon>ecological metagenomes</taxon>
    </lineage>
</organism>
<gene>
    <name evidence="1" type="ORF">METZ01_LOCUS41095</name>
</gene>
<name>A0A381R976_9ZZZZ</name>
<dbReference type="AlphaFoldDB" id="A0A381R976"/>
<reference evidence="1" key="1">
    <citation type="submission" date="2018-05" db="EMBL/GenBank/DDBJ databases">
        <authorList>
            <person name="Lanie J.A."/>
            <person name="Ng W.-L."/>
            <person name="Kazmierczak K.M."/>
            <person name="Andrzejewski T.M."/>
            <person name="Davidsen T.M."/>
            <person name="Wayne K.J."/>
            <person name="Tettelin H."/>
            <person name="Glass J.I."/>
            <person name="Rusch D."/>
            <person name="Podicherti R."/>
            <person name="Tsui H.-C.T."/>
            <person name="Winkler M.E."/>
        </authorList>
    </citation>
    <scope>NUCLEOTIDE SEQUENCE</scope>
</reference>
<proteinExistence type="predicted"/>
<dbReference type="EMBL" id="UINC01001760">
    <property type="protein sequence ID" value="SUZ88241.1"/>
    <property type="molecule type" value="Genomic_DNA"/>
</dbReference>
<evidence type="ECO:0008006" key="2">
    <source>
        <dbReference type="Google" id="ProtNLM"/>
    </source>
</evidence>
<evidence type="ECO:0000313" key="1">
    <source>
        <dbReference type="EMBL" id="SUZ88241.1"/>
    </source>
</evidence>